<name>A0AC35F709_9BILA</name>
<reference evidence="2" key="1">
    <citation type="submission" date="2022-11" db="UniProtKB">
        <authorList>
            <consortium name="WormBaseParasite"/>
        </authorList>
    </citation>
    <scope>IDENTIFICATION</scope>
</reference>
<proteinExistence type="predicted"/>
<dbReference type="WBParaSite" id="PS1159_v2.g14524.t1">
    <property type="protein sequence ID" value="PS1159_v2.g14524.t1"/>
    <property type="gene ID" value="PS1159_v2.g14524"/>
</dbReference>
<protein>
    <submittedName>
        <fullName evidence="2">Uncharacterized protein</fullName>
    </submittedName>
</protein>
<organism evidence="1 2">
    <name type="scientific">Panagrolaimus sp. PS1159</name>
    <dbReference type="NCBI Taxonomy" id="55785"/>
    <lineage>
        <taxon>Eukaryota</taxon>
        <taxon>Metazoa</taxon>
        <taxon>Ecdysozoa</taxon>
        <taxon>Nematoda</taxon>
        <taxon>Chromadorea</taxon>
        <taxon>Rhabditida</taxon>
        <taxon>Tylenchina</taxon>
        <taxon>Panagrolaimomorpha</taxon>
        <taxon>Panagrolaimoidea</taxon>
        <taxon>Panagrolaimidae</taxon>
        <taxon>Panagrolaimus</taxon>
    </lineage>
</organism>
<dbReference type="Proteomes" id="UP000887580">
    <property type="component" value="Unplaced"/>
</dbReference>
<sequence length="217" mass="25663">MDEENFESIEILPKYSKGFDKILTKIDTKLESKIPLIGFYDNSSVICTYKNSEERYKFLNEWNGMYGNNCFISFDRKRPKFGQKAMDSVNTNNTSVIFDLIKIMSMSPENIEPDKKWGFTITKNVENQILLKFVNFDGRKKRSTPTFLMALLLRKHLKVIERKIREKPTKIAFWIMKQKYSEEEIQRIKESLLESCKSLKIDCCFVDFENFCNDFGE</sequence>
<evidence type="ECO:0000313" key="2">
    <source>
        <dbReference type="WBParaSite" id="PS1159_v2.g14524.t1"/>
    </source>
</evidence>
<evidence type="ECO:0000313" key="1">
    <source>
        <dbReference type="Proteomes" id="UP000887580"/>
    </source>
</evidence>
<accession>A0AC35F709</accession>